<dbReference type="PROSITE" id="PS00061">
    <property type="entry name" value="ADH_SHORT"/>
    <property type="match status" value="1"/>
</dbReference>
<dbReference type="InterPro" id="IPR051911">
    <property type="entry name" value="SDR_oxidoreductase"/>
</dbReference>
<dbReference type="Gene3D" id="3.40.50.720">
    <property type="entry name" value="NAD(P)-binding Rossmann-like Domain"/>
    <property type="match status" value="1"/>
</dbReference>
<proteinExistence type="inferred from homology"/>
<dbReference type="EMBL" id="CP032489">
    <property type="protein sequence ID" value="AYD49373.1"/>
    <property type="molecule type" value="Genomic_DNA"/>
</dbReference>
<dbReference type="Proteomes" id="UP000266118">
    <property type="component" value="Chromosome"/>
</dbReference>
<dbReference type="InterPro" id="IPR036291">
    <property type="entry name" value="NAD(P)-bd_dom_sf"/>
</dbReference>
<protein>
    <submittedName>
        <fullName evidence="5">SDR family NAD(P)-dependent oxidoreductase</fullName>
    </submittedName>
</protein>
<comment type="similarity">
    <text evidence="1 3">Belongs to the short-chain dehydrogenases/reductases (SDR) family.</text>
</comment>
<gene>
    <name evidence="5" type="ORF">D6B99_08990</name>
</gene>
<evidence type="ECO:0000256" key="1">
    <source>
        <dbReference type="ARBA" id="ARBA00006484"/>
    </source>
</evidence>
<dbReference type="SUPFAM" id="SSF51735">
    <property type="entry name" value="NAD(P)-binding Rossmann-fold domains"/>
    <property type="match status" value="1"/>
</dbReference>
<dbReference type="PRINTS" id="PR00081">
    <property type="entry name" value="GDHRDH"/>
</dbReference>
<dbReference type="AlphaFoldDB" id="A0A386HU64"/>
<evidence type="ECO:0000256" key="3">
    <source>
        <dbReference type="RuleBase" id="RU000363"/>
    </source>
</evidence>
<evidence type="ECO:0000256" key="4">
    <source>
        <dbReference type="SAM" id="MobiDB-lite"/>
    </source>
</evidence>
<dbReference type="NCBIfam" id="NF004824">
    <property type="entry name" value="PRK06180.1"/>
    <property type="match status" value="1"/>
</dbReference>
<dbReference type="PANTHER" id="PTHR43976">
    <property type="entry name" value="SHORT CHAIN DEHYDROGENASE"/>
    <property type="match status" value="1"/>
</dbReference>
<dbReference type="InterPro" id="IPR002347">
    <property type="entry name" value="SDR_fam"/>
</dbReference>
<dbReference type="PANTHER" id="PTHR43976:SF16">
    <property type="entry name" value="SHORT-CHAIN DEHYDROGENASE_REDUCTASE FAMILY PROTEIN"/>
    <property type="match status" value="1"/>
</dbReference>
<evidence type="ECO:0000256" key="2">
    <source>
        <dbReference type="ARBA" id="ARBA00023002"/>
    </source>
</evidence>
<dbReference type="OrthoDB" id="1235794at2"/>
<dbReference type="InterPro" id="IPR020904">
    <property type="entry name" value="Sc_DH/Rdtase_CS"/>
</dbReference>
<keyword evidence="6" id="KW-1185">Reference proteome</keyword>
<dbReference type="KEGG" id="ark:D6B99_08990"/>
<feature type="region of interest" description="Disordered" evidence="4">
    <location>
        <begin position="208"/>
        <end position="228"/>
    </location>
</feature>
<keyword evidence="2" id="KW-0560">Oxidoreductase</keyword>
<dbReference type="PRINTS" id="PR00080">
    <property type="entry name" value="SDRFAMILY"/>
</dbReference>
<dbReference type="CDD" id="cd05374">
    <property type="entry name" value="17beta-HSD-like_SDR_c"/>
    <property type="match status" value="1"/>
</dbReference>
<dbReference type="Pfam" id="PF00106">
    <property type="entry name" value="adh_short"/>
    <property type="match status" value="1"/>
</dbReference>
<evidence type="ECO:0000313" key="5">
    <source>
        <dbReference type="EMBL" id="AYD49373.1"/>
    </source>
</evidence>
<evidence type="ECO:0000313" key="6">
    <source>
        <dbReference type="Proteomes" id="UP000266118"/>
    </source>
</evidence>
<accession>A0A386HU64</accession>
<sequence>MKKENDKKNITWLITGCSSGLGRNIAEEVLKSGYSAVITSRNLSDIQDIAKAYPDTALVLSLDVTNRSQITDVIKQAQKKFDGINVLINNAGYGFRGAVEEADEEEMHKIFNTNFFGMVNMIQATLPCMRKNKTGTIMNLSSIAGRFGPVGSGYYSATKFAIEGLSDALRKEVSPLGIHVIVVEPGAFRTDYGGRSLNKSKRIIADYDSTVGPRRTEPSNGKQPGDPQKAAQVLINIYERKEKPFRLLLGSDAIKIIRDELKEQFKELEAWEKISVKTDFSE</sequence>
<dbReference type="GO" id="GO:0016491">
    <property type="term" value="F:oxidoreductase activity"/>
    <property type="evidence" value="ECO:0007669"/>
    <property type="project" value="UniProtKB-KW"/>
</dbReference>
<name>A0A386HU64_9BACT</name>
<organism evidence="5 6">
    <name type="scientific">Arachidicoccus soli</name>
    <dbReference type="NCBI Taxonomy" id="2341117"/>
    <lineage>
        <taxon>Bacteria</taxon>
        <taxon>Pseudomonadati</taxon>
        <taxon>Bacteroidota</taxon>
        <taxon>Chitinophagia</taxon>
        <taxon>Chitinophagales</taxon>
        <taxon>Chitinophagaceae</taxon>
        <taxon>Arachidicoccus</taxon>
    </lineage>
</organism>
<reference evidence="5 6" key="1">
    <citation type="submission" date="2018-09" db="EMBL/GenBank/DDBJ databases">
        <title>Arachidicoccus sp. nov., a bacterium isolated from soil.</title>
        <authorList>
            <person name="Weon H.-Y."/>
            <person name="Kwon S.-W."/>
            <person name="Lee S.A."/>
        </authorList>
    </citation>
    <scope>NUCLEOTIDE SEQUENCE [LARGE SCALE GENOMIC DNA]</scope>
    <source>
        <strain evidence="5 6">KIS59-12</strain>
    </source>
</reference>